<feature type="transmembrane region" description="Helical" evidence="4">
    <location>
        <begin position="312"/>
        <end position="329"/>
    </location>
</feature>
<feature type="transmembrane region" description="Helical" evidence="4">
    <location>
        <begin position="204"/>
        <end position="235"/>
    </location>
</feature>
<dbReference type="PROSITE" id="PS50005">
    <property type="entry name" value="TPR"/>
    <property type="match status" value="7"/>
</dbReference>
<dbReference type="Pfam" id="PF00515">
    <property type="entry name" value="TPR_1"/>
    <property type="match status" value="2"/>
</dbReference>
<feature type="transmembrane region" description="Helical" evidence="4">
    <location>
        <begin position="367"/>
        <end position="384"/>
    </location>
</feature>
<feature type="repeat" description="TPR" evidence="3">
    <location>
        <begin position="602"/>
        <end position="635"/>
    </location>
</feature>
<dbReference type="Pfam" id="PF13432">
    <property type="entry name" value="TPR_16"/>
    <property type="match status" value="2"/>
</dbReference>
<dbReference type="EMBL" id="DQAY01000161">
    <property type="protein sequence ID" value="HCO26462.1"/>
    <property type="molecule type" value="Genomic_DNA"/>
</dbReference>
<dbReference type="InterPro" id="IPR011990">
    <property type="entry name" value="TPR-like_helical_dom_sf"/>
</dbReference>
<feature type="repeat" description="TPR" evidence="3">
    <location>
        <begin position="432"/>
        <end position="465"/>
    </location>
</feature>
<dbReference type="InterPro" id="IPR006597">
    <property type="entry name" value="Sel1-like"/>
</dbReference>
<feature type="repeat" description="TPR" evidence="3">
    <location>
        <begin position="534"/>
        <end position="567"/>
    </location>
</feature>
<comment type="caution">
    <text evidence="5">The sequence shown here is derived from an EMBL/GenBank/DDBJ whole genome shotgun (WGS) entry which is preliminary data.</text>
</comment>
<dbReference type="SUPFAM" id="SSF48452">
    <property type="entry name" value="TPR-like"/>
    <property type="match status" value="2"/>
</dbReference>
<dbReference type="PANTHER" id="PTHR44227:SF3">
    <property type="entry name" value="PROTEIN O-MANNOSYL-TRANSFERASE TMTC4"/>
    <property type="match status" value="1"/>
</dbReference>
<evidence type="ECO:0000256" key="4">
    <source>
        <dbReference type="SAM" id="Phobius"/>
    </source>
</evidence>
<feature type="transmembrane region" description="Helical" evidence="4">
    <location>
        <begin position="140"/>
        <end position="161"/>
    </location>
</feature>
<gene>
    <name evidence="5" type="ORF">DIT97_26885</name>
</gene>
<dbReference type="InterPro" id="IPR019734">
    <property type="entry name" value="TPR_rpt"/>
</dbReference>
<dbReference type="PROSITE" id="PS50293">
    <property type="entry name" value="TPR_REGION"/>
    <property type="match status" value="2"/>
</dbReference>
<keyword evidence="1" id="KW-0677">Repeat</keyword>
<dbReference type="SMART" id="SM00028">
    <property type="entry name" value="TPR"/>
    <property type="match status" value="8"/>
</dbReference>
<protein>
    <submittedName>
        <fullName evidence="5">Uncharacterized protein</fullName>
    </submittedName>
</protein>
<accession>A0A3D3REB8</accession>
<reference evidence="5 6" key="1">
    <citation type="journal article" date="2018" name="Nat. Biotechnol.">
        <title>A standardized bacterial taxonomy based on genome phylogeny substantially revises the tree of life.</title>
        <authorList>
            <person name="Parks D.H."/>
            <person name="Chuvochina M."/>
            <person name="Waite D.W."/>
            <person name="Rinke C."/>
            <person name="Skarshewski A."/>
            <person name="Chaumeil P.A."/>
            <person name="Hugenholtz P."/>
        </authorList>
    </citation>
    <scope>NUCLEOTIDE SEQUENCE [LARGE SCALE GENOMIC DNA]</scope>
    <source>
        <strain evidence="5">UBA9375</strain>
    </source>
</reference>
<dbReference type="Proteomes" id="UP000263642">
    <property type="component" value="Unassembled WGS sequence"/>
</dbReference>
<feature type="transmembrane region" description="Helical" evidence="4">
    <location>
        <begin position="336"/>
        <end position="361"/>
    </location>
</feature>
<feature type="transmembrane region" description="Helical" evidence="4">
    <location>
        <begin position="391"/>
        <end position="409"/>
    </location>
</feature>
<dbReference type="PANTHER" id="PTHR44227">
    <property type="match status" value="1"/>
</dbReference>
<feature type="repeat" description="TPR" evidence="3">
    <location>
        <begin position="500"/>
        <end position="533"/>
    </location>
</feature>
<dbReference type="InterPro" id="IPR052346">
    <property type="entry name" value="O-mannosyl-transferase_TMTC"/>
</dbReference>
<keyword evidence="4" id="KW-1133">Transmembrane helix</keyword>
<feature type="repeat" description="TPR" evidence="3">
    <location>
        <begin position="466"/>
        <end position="499"/>
    </location>
</feature>
<keyword evidence="4" id="KW-0472">Membrane</keyword>
<feature type="repeat" description="TPR" evidence="3">
    <location>
        <begin position="683"/>
        <end position="716"/>
    </location>
</feature>
<organism evidence="5 6">
    <name type="scientific">Gimesia maris</name>
    <dbReference type="NCBI Taxonomy" id="122"/>
    <lineage>
        <taxon>Bacteria</taxon>
        <taxon>Pseudomonadati</taxon>
        <taxon>Planctomycetota</taxon>
        <taxon>Planctomycetia</taxon>
        <taxon>Planctomycetales</taxon>
        <taxon>Planctomycetaceae</taxon>
        <taxon>Gimesia</taxon>
    </lineage>
</organism>
<feature type="repeat" description="TPR" evidence="3">
    <location>
        <begin position="649"/>
        <end position="682"/>
    </location>
</feature>
<sequence>MNEINPQIPAEHDPIKRSTKTNLLGVTLLYLFVILLVFSRCLPYPLLDWDDNLHLTDNPYLNPVSFKGMWNIWSQPYEGLYIPLSYSFFAIEVYLTRLFGFQDHAVLAPYIFHAGSLLLHLVNSLLIYRILNIIVNDTRAACLGGLLFVLHPLQVESVVWISETRGLLSNLFSIATIYFTLKYVKKSETSTPAQTGKTNFDLIIATMCFVLSMLAKPSSVTTPLIIGILISVFFAEHVKKLGRWILCWLMLALAFIFITRGEQSDLLFDSPLWARPLIFGDALAFYFQKLFIPTPLLMQYDKSIKLILNTSWIYWSWLIPCLIFLLACIPRQRRILLTSLATFIAGLLPVLGLIPFSYQFISTVADRYVYLAMLGPALALAWLLRSHHKTVSLSLTYAALFLFAGLSFMQTATWSNSRTLYQHCLAHNPRAFIASNNLGHLAFNNQKFDEALHHFKNAITVIPDDVGTNENLGTIYMELGRKDQALQYFNKVLKIDPKHAGAHFALGVYYEAREDNKKAFNHYFQSLQAKPQNADALFGLGNLARKQKNYEEALRYYQLALKFNPDAPGIRETLGNLYLELGDMTNAQHQFDLSRKQGLLDPANEFNLGLMAAKNADLQKAIKHYESALQILDSTKKPDLHRQVIQELTFTYNMRGTTLQKKQDHEQAEYYFRLAMKTSPDFAPAYFNLGESLYRLGKTQAAISVLQTALTLVPPNSEPAIDIQKRIDLYHKK</sequence>
<name>A0A3D3REB8_9PLAN</name>
<feature type="transmembrane region" description="Helical" evidence="4">
    <location>
        <begin position="107"/>
        <end position="128"/>
    </location>
</feature>
<evidence type="ECO:0000256" key="3">
    <source>
        <dbReference type="PROSITE-ProRule" id="PRU00339"/>
    </source>
</evidence>
<feature type="transmembrane region" description="Helical" evidence="4">
    <location>
        <begin position="21"/>
        <end position="39"/>
    </location>
</feature>
<evidence type="ECO:0000313" key="5">
    <source>
        <dbReference type="EMBL" id="HCO26462.1"/>
    </source>
</evidence>
<dbReference type="Gene3D" id="1.25.40.10">
    <property type="entry name" value="Tetratricopeptide repeat domain"/>
    <property type="match status" value="2"/>
</dbReference>
<dbReference type="SMART" id="SM00671">
    <property type="entry name" value="SEL1"/>
    <property type="match status" value="3"/>
</dbReference>
<evidence type="ECO:0000256" key="2">
    <source>
        <dbReference type="ARBA" id="ARBA00022803"/>
    </source>
</evidence>
<proteinExistence type="predicted"/>
<evidence type="ECO:0000256" key="1">
    <source>
        <dbReference type="ARBA" id="ARBA00022737"/>
    </source>
</evidence>
<keyword evidence="2 3" id="KW-0802">TPR repeat</keyword>
<feature type="transmembrane region" description="Helical" evidence="4">
    <location>
        <begin position="241"/>
        <end position="260"/>
    </location>
</feature>
<evidence type="ECO:0000313" key="6">
    <source>
        <dbReference type="Proteomes" id="UP000263642"/>
    </source>
</evidence>
<dbReference type="AlphaFoldDB" id="A0A3D3REB8"/>
<keyword evidence="4" id="KW-0812">Transmembrane</keyword>